<evidence type="ECO:0000313" key="12">
    <source>
        <dbReference type="Proteomes" id="UP001515500"/>
    </source>
</evidence>
<sequence>MAGEAVLSAFMQVLFEKLAVAALDEYKSLRNTKKELRSLRNTLSSIQDLLEDAENKQVKEKQVRRWLMKLKDVAYDIDDLLDEYTAATPRPKVTRHLLTCNFCVNEALLTSKIARKIKGINKRLENIFRERDVLGLQVLGRRIEIEIENEIEERPQTSSLVDGSHVFGREQDKENVVKLLLTSSEGLGFNNRRKVVILPVVGMGGLGKTTLTQLVYNDSRVKEHFQLRMWVCVSENFDERKLTRETLEGTLVDYNHNNSNHSTTTTTTTTTNMNMLQEDLFKRLKGKRFLLVLDDVWNEDHQRWQRYYAALTAGDIGSKIMVTTQNENVGRIMGGLPAYHLKPLSDHDCWSVFRNCAFVDGNSSGHPKLEEIGKEIVKNLKGFPLAAKALGSLLYSKLDENDWKNILRSEIWELQPDQNNNILPALRLSYKHLSPNLKQCFAFCAVFHKDYVFEKDNLVQMWMALGFIQPQGRKSMEDIGNGYLDDLVSRSFFEAQNGSYFMHDAIHELARSVAAMECVRLEDGWQNTTFSKKARHSSFSCSNTMDTSFEQFYGFKSLRTLLVLEGYKSRTRPIPNDLFLKLKFLRVLDLQRRDIDKLPSSIENLQQLRYLCLSRTGIKALPSSLTRLCGLQTLKLKYCTELSHLPVDVTNLINLRHLEVNSSLILDIARIGKLAHLQKLAEFLVRRSNGFRITELKHMAELRGHLRISGLENVTSGDEAVEAMLSAKSSLSSLELVWCNESLMDGQSIQQDVLRGLHPHVELRELIIKGYSGFRFPGWLGSSSLSSLHTIQLSNCNKCMLLPPLGQLPFLKRLDIDGLQAVTHIGQEILGQGEIMGFPSLNVLVLQDMTYLEEWSVAEGQIVLPCITEIQVSECPKLRRLPPVPPTVNRLTISEVGVNCLPQLKKTSANTTSTALSSLYVHECSSLKSLSNGLLSQELNSLRELTIANCEELVSLPMDGFKPLVSLTNLHIYNCPKLKCGLPEATDLLPESLEDLRISSCSTELINPMLKCLSCLTSLTHLNLTDCSQLSHFPEEAQLPNMLKFLVFWNCVKLWRLPPLLHVSGLESLVISNCPLVSCLPEEGLPAELQELCINGCPLLIDLLEDDSGREWAKIAPVSKVEIDHVRRAGMDGKAAFGSIKWRLGTRS</sequence>
<dbReference type="Gene3D" id="1.10.10.10">
    <property type="entry name" value="Winged helix-like DNA-binding domain superfamily/Winged helix DNA-binding domain"/>
    <property type="match status" value="1"/>
</dbReference>
<keyword evidence="3" id="KW-0677">Repeat</keyword>
<keyword evidence="7" id="KW-0175">Coiled coil</keyword>
<evidence type="ECO:0000256" key="3">
    <source>
        <dbReference type="ARBA" id="ARBA00022737"/>
    </source>
</evidence>
<feature type="coiled-coil region" evidence="7">
    <location>
        <begin position="19"/>
        <end position="56"/>
    </location>
</feature>
<dbReference type="InterPro" id="IPR027417">
    <property type="entry name" value="P-loop_NTPase"/>
</dbReference>
<reference evidence="13" key="1">
    <citation type="submission" date="2025-08" db="UniProtKB">
        <authorList>
            <consortium name="RefSeq"/>
        </authorList>
    </citation>
    <scope>IDENTIFICATION</scope>
</reference>
<dbReference type="PANTHER" id="PTHR36766">
    <property type="entry name" value="PLANT BROAD-SPECTRUM MILDEW RESISTANCE PROTEIN RPW8"/>
    <property type="match status" value="1"/>
</dbReference>
<dbReference type="InterPro" id="IPR056789">
    <property type="entry name" value="LRR_R13L1-DRL21"/>
</dbReference>
<dbReference type="Proteomes" id="UP001515500">
    <property type="component" value="Chromosome 19"/>
</dbReference>
<dbReference type="Gene3D" id="3.80.10.10">
    <property type="entry name" value="Ribonuclease Inhibitor"/>
    <property type="match status" value="3"/>
</dbReference>
<dbReference type="InterPro" id="IPR036388">
    <property type="entry name" value="WH-like_DNA-bd_sf"/>
</dbReference>
<evidence type="ECO:0000259" key="9">
    <source>
        <dbReference type="Pfam" id="PF18052"/>
    </source>
</evidence>
<dbReference type="PANTHER" id="PTHR36766:SF40">
    <property type="entry name" value="DISEASE RESISTANCE PROTEIN RGA3"/>
    <property type="match status" value="1"/>
</dbReference>
<dbReference type="InterPro" id="IPR058922">
    <property type="entry name" value="WHD_DRP"/>
</dbReference>
<organism evidence="12 13">
    <name type="scientific">Dioscorea cayennensis subsp. rotundata</name>
    <name type="common">White Guinea yam</name>
    <name type="synonym">Dioscorea rotundata</name>
    <dbReference type="NCBI Taxonomy" id="55577"/>
    <lineage>
        <taxon>Eukaryota</taxon>
        <taxon>Viridiplantae</taxon>
        <taxon>Streptophyta</taxon>
        <taxon>Embryophyta</taxon>
        <taxon>Tracheophyta</taxon>
        <taxon>Spermatophyta</taxon>
        <taxon>Magnoliopsida</taxon>
        <taxon>Liliopsida</taxon>
        <taxon>Dioscoreales</taxon>
        <taxon>Dioscoreaceae</taxon>
        <taxon>Dioscorea</taxon>
    </lineage>
</organism>
<proteinExistence type="inferred from homology"/>
<dbReference type="GeneID" id="120250393"/>
<dbReference type="GO" id="GO:0006952">
    <property type="term" value="P:defense response"/>
    <property type="evidence" value="ECO:0007669"/>
    <property type="project" value="UniProtKB-KW"/>
</dbReference>
<evidence type="ECO:0000259" key="8">
    <source>
        <dbReference type="Pfam" id="PF00931"/>
    </source>
</evidence>
<keyword evidence="2" id="KW-0433">Leucine-rich repeat</keyword>
<evidence type="ECO:0000256" key="1">
    <source>
        <dbReference type="ARBA" id="ARBA00008894"/>
    </source>
</evidence>
<feature type="domain" description="Disease resistance protein winged helix" evidence="10">
    <location>
        <begin position="446"/>
        <end position="510"/>
    </location>
</feature>
<feature type="domain" description="Disease resistance N-terminal" evidence="9">
    <location>
        <begin position="10"/>
        <end position="93"/>
    </location>
</feature>
<accession>A0AB40AK93</accession>
<protein>
    <submittedName>
        <fullName evidence="13">Disease resistance protein RGA3</fullName>
    </submittedName>
</protein>
<dbReference type="GO" id="GO:0005524">
    <property type="term" value="F:ATP binding"/>
    <property type="evidence" value="ECO:0007669"/>
    <property type="project" value="UniProtKB-KW"/>
</dbReference>
<dbReference type="GO" id="GO:0051707">
    <property type="term" value="P:response to other organism"/>
    <property type="evidence" value="ECO:0007669"/>
    <property type="project" value="UniProtKB-ARBA"/>
</dbReference>
<dbReference type="CDD" id="cd14798">
    <property type="entry name" value="RX-CC_like"/>
    <property type="match status" value="1"/>
</dbReference>
<dbReference type="GO" id="GO:0043531">
    <property type="term" value="F:ADP binding"/>
    <property type="evidence" value="ECO:0007669"/>
    <property type="project" value="InterPro"/>
</dbReference>
<dbReference type="InterPro" id="IPR032675">
    <property type="entry name" value="LRR_dom_sf"/>
</dbReference>
<name>A0AB40AK93_DIOCR</name>
<dbReference type="Pfam" id="PF25019">
    <property type="entry name" value="LRR_R13L1-DRL21"/>
    <property type="match status" value="1"/>
</dbReference>
<keyword evidence="6" id="KW-0067">ATP-binding</keyword>
<evidence type="ECO:0000313" key="13">
    <source>
        <dbReference type="RefSeq" id="XP_039115143.1"/>
    </source>
</evidence>
<evidence type="ECO:0000256" key="5">
    <source>
        <dbReference type="ARBA" id="ARBA00022821"/>
    </source>
</evidence>
<evidence type="ECO:0000256" key="4">
    <source>
        <dbReference type="ARBA" id="ARBA00022741"/>
    </source>
</evidence>
<keyword evidence="4" id="KW-0547">Nucleotide-binding</keyword>
<keyword evidence="12" id="KW-1185">Reference proteome</keyword>
<dbReference type="AlphaFoldDB" id="A0AB40AK93"/>
<evidence type="ECO:0000256" key="6">
    <source>
        <dbReference type="ARBA" id="ARBA00022840"/>
    </source>
</evidence>
<dbReference type="InterPro" id="IPR041118">
    <property type="entry name" value="Rx_N"/>
</dbReference>
<dbReference type="PRINTS" id="PR00364">
    <property type="entry name" value="DISEASERSIST"/>
</dbReference>
<evidence type="ECO:0000259" key="11">
    <source>
        <dbReference type="Pfam" id="PF25019"/>
    </source>
</evidence>
<dbReference type="Pfam" id="PF18052">
    <property type="entry name" value="Rx_N"/>
    <property type="match status" value="1"/>
</dbReference>
<dbReference type="SUPFAM" id="SSF52058">
    <property type="entry name" value="L domain-like"/>
    <property type="match status" value="2"/>
</dbReference>
<keyword evidence="5" id="KW-0611">Plant defense</keyword>
<dbReference type="Gene3D" id="1.20.5.4130">
    <property type="match status" value="1"/>
</dbReference>
<dbReference type="SUPFAM" id="SSF52540">
    <property type="entry name" value="P-loop containing nucleoside triphosphate hydrolases"/>
    <property type="match status" value="1"/>
</dbReference>
<evidence type="ECO:0000259" key="10">
    <source>
        <dbReference type="Pfam" id="PF23559"/>
    </source>
</evidence>
<evidence type="ECO:0000256" key="2">
    <source>
        <dbReference type="ARBA" id="ARBA00022614"/>
    </source>
</evidence>
<dbReference type="Gene3D" id="3.40.50.300">
    <property type="entry name" value="P-loop containing nucleotide triphosphate hydrolases"/>
    <property type="match status" value="1"/>
</dbReference>
<feature type="domain" description="R13L1/DRL21-like LRR repeat region" evidence="11">
    <location>
        <begin position="693"/>
        <end position="818"/>
    </location>
</feature>
<feature type="domain" description="NB-ARC" evidence="8">
    <location>
        <begin position="188"/>
        <end position="358"/>
    </location>
</feature>
<dbReference type="InterPro" id="IPR038005">
    <property type="entry name" value="RX-like_CC"/>
</dbReference>
<gene>
    <name evidence="13" type="primary">LOC120250393</name>
</gene>
<comment type="similarity">
    <text evidence="1">Belongs to the disease resistance NB-LRR family.</text>
</comment>
<evidence type="ECO:0000256" key="7">
    <source>
        <dbReference type="SAM" id="Coils"/>
    </source>
</evidence>
<dbReference type="InterPro" id="IPR002182">
    <property type="entry name" value="NB-ARC"/>
</dbReference>
<dbReference type="RefSeq" id="XP_039115143.1">
    <property type="nucleotide sequence ID" value="XM_039259209.1"/>
</dbReference>
<dbReference type="Pfam" id="PF00931">
    <property type="entry name" value="NB-ARC"/>
    <property type="match status" value="1"/>
</dbReference>
<dbReference type="Pfam" id="PF23559">
    <property type="entry name" value="WHD_DRP"/>
    <property type="match status" value="1"/>
</dbReference>